<protein>
    <submittedName>
        <fullName evidence="1">Uncharacterized protein</fullName>
    </submittedName>
</protein>
<evidence type="ECO:0000313" key="2">
    <source>
        <dbReference type="Proteomes" id="UP000499080"/>
    </source>
</evidence>
<evidence type="ECO:0000313" key="1">
    <source>
        <dbReference type="EMBL" id="GBM12455.1"/>
    </source>
</evidence>
<accession>A0A4Y2DA77</accession>
<name>A0A4Y2DA77_ARAVE</name>
<comment type="caution">
    <text evidence="1">The sequence shown here is derived from an EMBL/GenBank/DDBJ whole genome shotgun (WGS) entry which is preliminary data.</text>
</comment>
<proteinExistence type="predicted"/>
<sequence length="186" mass="21190">MSDLFTSYDYVTILRVFPQNNSAAASKWGSIVMKRGCGGLMARSWPRGRWDKGSKPDPAENLQRMCAWCTLNLISFLGSFVSAKDQKAANNTSSFIPKFQTTRCSTFKTSSSSDARGQFLVDPPVTVHGVDHDIVIVFRIHHNPFSSNNNLFPGKWEEFVFSDHRMFSIILFMDRIRRENKQRVSL</sequence>
<gene>
    <name evidence="1" type="ORF">AVEN_55291_1</name>
</gene>
<dbReference type="Proteomes" id="UP000499080">
    <property type="component" value="Unassembled WGS sequence"/>
</dbReference>
<reference evidence="1 2" key="1">
    <citation type="journal article" date="2019" name="Sci. Rep.">
        <title>Orb-weaving spider Araneus ventricosus genome elucidates the spidroin gene catalogue.</title>
        <authorList>
            <person name="Kono N."/>
            <person name="Nakamura H."/>
            <person name="Ohtoshi R."/>
            <person name="Moran D.A.P."/>
            <person name="Shinohara A."/>
            <person name="Yoshida Y."/>
            <person name="Fujiwara M."/>
            <person name="Mori M."/>
            <person name="Tomita M."/>
            <person name="Arakawa K."/>
        </authorList>
    </citation>
    <scope>NUCLEOTIDE SEQUENCE [LARGE SCALE GENOMIC DNA]</scope>
</reference>
<keyword evidence="2" id="KW-1185">Reference proteome</keyword>
<dbReference type="AlphaFoldDB" id="A0A4Y2DA77"/>
<organism evidence="1 2">
    <name type="scientific">Araneus ventricosus</name>
    <name type="common">Orbweaver spider</name>
    <name type="synonym">Epeira ventricosa</name>
    <dbReference type="NCBI Taxonomy" id="182803"/>
    <lineage>
        <taxon>Eukaryota</taxon>
        <taxon>Metazoa</taxon>
        <taxon>Ecdysozoa</taxon>
        <taxon>Arthropoda</taxon>
        <taxon>Chelicerata</taxon>
        <taxon>Arachnida</taxon>
        <taxon>Araneae</taxon>
        <taxon>Araneomorphae</taxon>
        <taxon>Entelegynae</taxon>
        <taxon>Araneoidea</taxon>
        <taxon>Araneidae</taxon>
        <taxon>Araneus</taxon>
    </lineage>
</organism>
<dbReference type="EMBL" id="BGPR01000314">
    <property type="protein sequence ID" value="GBM12455.1"/>
    <property type="molecule type" value="Genomic_DNA"/>
</dbReference>